<dbReference type="GO" id="GO:0005759">
    <property type="term" value="C:mitochondrial matrix"/>
    <property type="evidence" value="ECO:0007669"/>
    <property type="project" value="UniProtKB-SubCell"/>
</dbReference>
<dbReference type="AlphaFoldDB" id="U4LW56"/>
<evidence type="ECO:0000259" key="10">
    <source>
        <dbReference type="Pfam" id="PF05347"/>
    </source>
</evidence>
<dbReference type="CDD" id="cd20267">
    <property type="entry name" value="Complex1_LYR_LYRM7"/>
    <property type="match status" value="1"/>
</dbReference>
<dbReference type="eggNOG" id="ENOG502S6EF">
    <property type="taxonomic scope" value="Eukaryota"/>
</dbReference>
<proteinExistence type="inferred from homology"/>
<keyword evidence="7" id="KW-0143">Chaperone</keyword>
<evidence type="ECO:0000256" key="6">
    <source>
        <dbReference type="ARBA" id="ARBA00023128"/>
    </source>
</evidence>
<sequence>MSALSAYRHLLRSARIAFEGDAMMFNAAQQESRKAFEQNKAVAGEAAEALVKHAKEVAIILRTNVIQGKKEGDEVYKLNIHDEIERGDNESIKKGRKTQLEMGGGCCGGSGKK</sequence>
<organism evidence="11 12">
    <name type="scientific">Pyronema omphalodes (strain CBS 100304)</name>
    <name type="common">Pyronema confluens</name>
    <dbReference type="NCBI Taxonomy" id="1076935"/>
    <lineage>
        <taxon>Eukaryota</taxon>
        <taxon>Fungi</taxon>
        <taxon>Dikarya</taxon>
        <taxon>Ascomycota</taxon>
        <taxon>Pezizomycotina</taxon>
        <taxon>Pezizomycetes</taxon>
        <taxon>Pezizales</taxon>
        <taxon>Pyronemataceae</taxon>
        <taxon>Pyronema</taxon>
    </lineage>
</organism>
<feature type="domain" description="Complex 1 LYR protein" evidence="10">
    <location>
        <begin position="3"/>
        <end position="56"/>
    </location>
</feature>
<comment type="subcellular location">
    <subcellularLocation>
        <location evidence="1">Mitochondrion matrix</location>
    </subcellularLocation>
</comment>
<protein>
    <recommendedName>
        <fullName evidence="4">Mitochondrial zinc maintenance protein 1, mitochondrial</fullName>
    </recommendedName>
</protein>
<keyword evidence="5" id="KW-0809">Transit peptide</keyword>
<keyword evidence="6" id="KW-0496">Mitochondrion</keyword>
<evidence type="ECO:0000256" key="3">
    <source>
        <dbReference type="ARBA" id="ARBA00011589"/>
    </source>
</evidence>
<evidence type="ECO:0000256" key="7">
    <source>
        <dbReference type="ARBA" id="ARBA00023186"/>
    </source>
</evidence>
<gene>
    <name evidence="11" type="ORF">PCON_14251</name>
</gene>
<dbReference type="Pfam" id="PF05347">
    <property type="entry name" value="Complex1_LYR"/>
    <property type="match status" value="1"/>
</dbReference>
<reference evidence="11 12" key="1">
    <citation type="journal article" date="2013" name="PLoS Genet.">
        <title>The genome and development-dependent transcriptomes of Pyronema confluens: a window into fungal evolution.</title>
        <authorList>
            <person name="Traeger S."/>
            <person name="Altegoer F."/>
            <person name="Freitag M."/>
            <person name="Gabaldon T."/>
            <person name="Kempken F."/>
            <person name="Kumar A."/>
            <person name="Marcet-Houben M."/>
            <person name="Poggeler S."/>
            <person name="Stajich J.E."/>
            <person name="Nowrousian M."/>
        </authorList>
    </citation>
    <scope>NUCLEOTIDE SEQUENCE [LARGE SCALE GENOMIC DNA]</scope>
    <source>
        <strain evidence="12">CBS 100304</strain>
        <tissue evidence="11">Vegetative mycelium</tissue>
    </source>
</reference>
<comment type="subunit">
    <text evidence="3">Interacts with RIP1.</text>
</comment>
<evidence type="ECO:0000313" key="11">
    <source>
        <dbReference type="EMBL" id="CCX33211.1"/>
    </source>
</evidence>
<dbReference type="EMBL" id="HF936032">
    <property type="protein sequence ID" value="CCX33211.1"/>
    <property type="molecule type" value="Genomic_DNA"/>
</dbReference>
<dbReference type="STRING" id="1076935.U4LW56"/>
<evidence type="ECO:0000313" key="12">
    <source>
        <dbReference type="Proteomes" id="UP000018144"/>
    </source>
</evidence>
<name>U4LW56_PYROM</name>
<comment type="similarity">
    <text evidence="2">Belongs to the complex I LYR family. MZM1 subfamily.</text>
</comment>
<accession>U4LW56</accession>
<dbReference type="PANTHER" id="PTHR46749:SF1">
    <property type="entry name" value="COMPLEX III ASSEMBLY FACTOR LYRM7"/>
    <property type="match status" value="1"/>
</dbReference>
<evidence type="ECO:0000256" key="2">
    <source>
        <dbReference type="ARBA" id="ARBA00009949"/>
    </source>
</evidence>
<dbReference type="PANTHER" id="PTHR46749">
    <property type="entry name" value="COMPLEX III ASSEMBLY FACTOR LYRM7"/>
    <property type="match status" value="1"/>
</dbReference>
<keyword evidence="12" id="KW-1185">Reference proteome</keyword>
<feature type="region of interest" description="Disordered" evidence="9">
    <location>
        <begin position="91"/>
        <end position="113"/>
    </location>
</feature>
<dbReference type="InterPro" id="IPR008011">
    <property type="entry name" value="Complex1_LYR_dom"/>
</dbReference>
<evidence type="ECO:0000256" key="5">
    <source>
        <dbReference type="ARBA" id="ARBA00022946"/>
    </source>
</evidence>
<evidence type="ECO:0000256" key="1">
    <source>
        <dbReference type="ARBA" id="ARBA00004305"/>
    </source>
</evidence>
<comment type="function">
    <text evidence="8">Assembly factor required for Rieske Fe-S protein RIP1 incorporation into the cytochrome b-c1 (CIII) complex. Functions as a chaperone, binding to this subunit within the mitochondrial matrix and stabilizing it prior to its translocation and insertion into the late CIII dimeric intermediate within the mitochondrial inner membrane. Modulates the mitochondrial matrix zinc pool.</text>
</comment>
<dbReference type="Proteomes" id="UP000018144">
    <property type="component" value="Unassembled WGS sequence"/>
</dbReference>
<dbReference type="GO" id="GO:0044183">
    <property type="term" value="F:protein folding chaperone"/>
    <property type="evidence" value="ECO:0007669"/>
    <property type="project" value="TreeGrafter"/>
</dbReference>
<dbReference type="InterPro" id="IPR045298">
    <property type="entry name" value="Complex1_LYR_LYRM7"/>
</dbReference>
<evidence type="ECO:0000256" key="9">
    <source>
        <dbReference type="SAM" id="MobiDB-lite"/>
    </source>
</evidence>
<feature type="compositionally biased region" description="Gly residues" evidence="9">
    <location>
        <begin position="102"/>
        <end position="113"/>
    </location>
</feature>
<dbReference type="OMA" id="KYKLRIH"/>
<dbReference type="OrthoDB" id="529194at2759"/>
<dbReference type="GO" id="GO:0034551">
    <property type="term" value="P:mitochondrial respiratory chain complex III assembly"/>
    <property type="evidence" value="ECO:0007669"/>
    <property type="project" value="InterPro"/>
</dbReference>
<evidence type="ECO:0000256" key="8">
    <source>
        <dbReference type="ARBA" id="ARBA00025268"/>
    </source>
</evidence>
<evidence type="ECO:0000256" key="4">
    <source>
        <dbReference type="ARBA" id="ARBA00015108"/>
    </source>
</evidence>
<dbReference type="InterPro" id="IPR050435">
    <property type="entry name" value="MZM1/LYRM7"/>
</dbReference>